<organism evidence="1 2">
    <name type="scientific">Candidatus Acutalibacter pullistercoris</name>
    <dbReference type="NCBI Taxonomy" id="2838418"/>
    <lineage>
        <taxon>Bacteria</taxon>
        <taxon>Bacillati</taxon>
        <taxon>Bacillota</taxon>
        <taxon>Clostridia</taxon>
        <taxon>Eubacteriales</taxon>
        <taxon>Acutalibacteraceae</taxon>
        <taxon>Acutalibacter</taxon>
    </lineage>
</organism>
<reference evidence="1" key="2">
    <citation type="submission" date="2021-04" db="EMBL/GenBank/DDBJ databases">
        <authorList>
            <person name="Gilroy R."/>
        </authorList>
    </citation>
    <scope>NUCLEOTIDE SEQUENCE</scope>
    <source>
        <strain evidence="1">1282</strain>
    </source>
</reference>
<reference evidence="1" key="1">
    <citation type="journal article" date="2021" name="PeerJ">
        <title>Extensive microbial diversity within the chicken gut microbiome revealed by metagenomics and culture.</title>
        <authorList>
            <person name="Gilroy R."/>
            <person name="Ravi A."/>
            <person name="Getino M."/>
            <person name="Pursley I."/>
            <person name="Horton D.L."/>
            <person name="Alikhan N.F."/>
            <person name="Baker D."/>
            <person name="Gharbi K."/>
            <person name="Hall N."/>
            <person name="Watson M."/>
            <person name="Adriaenssens E.M."/>
            <person name="Foster-Nyarko E."/>
            <person name="Jarju S."/>
            <person name="Secka A."/>
            <person name="Antonio M."/>
            <person name="Oren A."/>
            <person name="Chaudhuri R.R."/>
            <person name="La Ragione R."/>
            <person name="Hildebrand F."/>
            <person name="Pallen M.J."/>
        </authorList>
    </citation>
    <scope>NUCLEOTIDE SEQUENCE</scope>
    <source>
        <strain evidence="1">1282</strain>
    </source>
</reference>
<comment type="caution">
    <text evidence="1">The sequence shown here is derived from an EMBL/GenBank/DDBJ whole genome shotgun (WGS) entry which is preliminary data.</text>
</comment>
<dbReference type="EMBL" id="DXDU01000046">
    <property type="protein sequence ID" value="HIY26066.1"/>
    <property type="molecule type" value="Genomic_DNA"/>
</dbReference>
<dbReference type="Pfam" id="PF09560">
    <property type="entry name" value="Spore_YunB"/>
    <property type="match status" value="1"/>
</dbReference>
<protein>
    <submittedName>
        <fullName evidence="1">Sporulation protein YunB</fullName>
    </submittedName>
</protein>
<accession>A0A9D2C0I7</accession>
<gene>
    <name evidence="1" type="ORF">H9838_02715</name>
</gene>
<name>A0A9D2C0I7_9FIRM</name>
<evidence type="ECO:0000313" key="1">
    <source>
        <dbReference type="EMBL" id="HIY26066.1"/>
    </source>
</evidence>
<proteinExistence type="predicted"/>
<dbReference type="AlphaFoldDB" id="A0A9D2C0I7"/>
<dbReference type="Proteomes" id="UP000823915">
    <property type="component" value="Unassembled WGS sequence"/>
</dbReference>
<dbReference type="InterPro" id="IPR014197">
    <property type="entry name" value="Sporulation_prot_YunB"/>
</dbReference>
<evidence type="ECO:0000313" key="2">
    <source>
        <dbReference type="Proteomes" id="UP000823915"/>
    </source>
</evidence>
<sequence>MARFPVRLPVRYRSSRRKRKPGKWLLLLAGAALLWFCEQGLWSLSPQLLEEAARAHVRSCVEEAVSLALEEAEGPFVQVERDGEDRIVGVQADAAALHQVKEKILGKLERTLSGRSTVTVPAGSLTGVALLNGRGFPVPVRLGFTGSAEVEFQTELLSAGVNQSCHRITMVVHARVYSQSKTLEAQAEERSASVLAETLIVGEVPQAAVLGR</sequence>